<gene>
    <name evidence="9" type="ORF">VK70_03290</name>
</gene>
<dbReference type="SUPFAM" id="SSF46785">
    <property type="entry name" value="Winged helix' DNA-binding domain"/>
    <property type="match status" value="1"/>
</dbReference>
<dbReference type="InterPro" id="IPR000524">
    <property type="entry name" value="Tscrpt_reg_HTH_GntR"/>
</dbReference>
<proteinExistence type="inferred from homology"/>
<dbReference type="SMART" id="SM00345">
    <property type="entry name" value="HTH_GNTR"/>
    <property type="match status" value="1"/>
</dbReference>
<dbReference type="Pfam" id="PF00392">
    <property type="entry name" value="GntR"/>
    <property type="match status" value="1"/>
</dbReference>
<dbReference type="InterPro" id="IPR015422">
    <property type="entry name" value="PyrdxlP-dep_Trfase_small"/>
</dbReference>
<dbReference type="HOGENOM" id="CLU_017584_0_0_9"/>
<keyword evidence="6" id="KW-0238">DNA-binding</keyword>
<dbReference type="Gene3D" id="3.40.640.10">
    <property type="entry name" value="Type I PLP-dependent aspartate aminotransferase-like (Major domain)"/>
    <property type="match status" value="1"/>
</dbReference>
<dbReference type="AlphaFoldDB" id="A0A0F7F732"/>
<evidence type="ECO:0000256" key="7">
    <source>
        <dbReference type="ARBA" id="ARBA00023163"/>
    </source>
</evidence>
<evidence type="ECO:0000256" key="1">
    <source>
        <dbReference type="ARBA" id="ARBA00001933"/>
    </source>
</evidence>
<name>A0A0F7F732_PAEDU</name>
<comment type="cofactor">
    <cofactor evidence="1">
        <name>pyridoxal 5'-phosphate</name>
        <dbReference type="ChEBI" id="CHEBI:597326"/>
    </cofactor>
</comment>
<reference evidence="9 10" key="1">
    <citation type="submission" date="2015-03" db="EMBL/GenBank/DDBJ databases">
        <authorList>
            <person name="Abdul Halim M."/>
        </authorList>
    </citation>
    <scope>NUCLEOTIDE SEQUENCE [LARGE SCALE GENOMIC DNA]</scope>
    <source>
        <strain evidence="9 10">ATCC 35681</strain>
    </source>
</reference>
<organism evidence="9 10">
    <name type="scientific">Paenibacillus durus ATCC 35681</name>
    <dbReference type="NCBI Taxonomy" id="1333534"/>
    <lineage>
        <taxon>Bacteria</taxon>
        <taxon>Bacillati</taxon>
        <taxon>Bacillota</taxon>
        <taxon>Bacilli</taxon>
        <taxon>Bacillales</taxon>
        <taxon>Paenibacillaceae</taxon>
        <taxon>Paenibacillus</taxon>
    </lineage>
</organism>
<evidence type="ECO:0000256" key="2">
    <source>
        <dbReference type="ARBA" id="ARBA00005384"/>
    </source>
</evidence>
<accession>A0A0F7F732</accession>
<dbReference type="GO" id="GO:0003677">
    <property type="term" value="F:DNA binding"/>
    <property type="evidence" value="ECO:0007669"/>
    <property type="project" value="UniProtKB-KW"/>
</dbReference>
<dbReference type="Pfam" id="PF00155">
    <property type="entry name" value="Aminotran_1_2"/>
    <property type="match status" value="1"/>
</dbReference>
<dbReference type="GO" id="GO:0008483">
    <property type="term" value="F:transaminase activity"/>
    <property type="evidence" value="ECO:0007669"/>
    <property type="project" value="UniProtKB-KW"/>
</dbReference>
<dbReference type="PANTHER" id="PTHR46577">
    <property type="entry name" value="HTH-TYPE TRANSCRIPTIONAL REGULATORY PROTEIN GABR"/>
    <property type="match status" value="1"/>
</dbReference>
<dbReference type="CDD" id="cd07377">
    <property type="entry name" value="WHTH_GntR"/>
    <property type="match status" value="1"/>
</dbReference>
<comment type="similarity">
    <text evidence="2">In the C-terminal section; belongs to the class-I pyridoxal-phosphate-dependent aminotransferase family.</text>
</comment>
<dbReference type="GO" id="GO:0030170">
    <property type="term" value="F:pyridoxal phosphate binding"/>
    <property type="evidence" value="ECO:0007669"/>
    <property type="project" value="InterPro"/>
</dbReference>
<dbReference type="PROSITE" id="PS50949">
    <property type="entry name" value="HTH_GNTR"/>
    <property type="match status" value="1"/>
</dbReference>
<dbReference type="EMBL" id="CP011114">
    <property type="protein sequence ID" value="AKG33728.1"/>
    <property type="molecule type" value="Genomic_DNA"/>
</dbReference>
<evidence type="ECO:0000256" key="6">
    <source>
        <dbReference type="ARBA" id="ARBA00023125"/>
    </source>
</evidence>
<dbReference type="CDD" id="cd00609">
    <property type="entry name" value="AAT_like"/>
    <property type="match status" value="1"/>
</dbReference>
<evidence type="ECO:0000256" key="3">
    <source>
        <dbReference type="ARBA" id="ARBA00022576"/>
    </source>
</evidence>
<dbReference type="OrthoDB" id="9802601at2"/>
<keyword evidence="7" id="KW-0804">Transcription</keyword>
<dbReference type="PANTHER" id="PTHR46577:SF1">
    <property type="entry name" value="HTH-TYPE TRANSCRIPTIONAL REGULATORY PROTEIN GABR"/>
    <property type="match status" value="1"/>
</dbReference>
<dbReference type="InterPro" id="IPR015424">
    <property type="entry name" value="PyrdxlP-dep_Trfase"/>
</dbReference>
<dbReference type="Gene3D" id="1.10.10.10">
    <property type="entry name" value="Winged helix-like DNA-binding domain superfamily/Winged helix DNA-binding domain"/>
    <property type="match status" value="1"/>
</dbReference>
<evidence type="ECO:0000313" key="10">
    <source>
        <dbReference type="Proteomes" id="UP000034189"/>
    </source>
</evidence>
<dbReference type="Proteomes" id="UP000034189">
    <property type="component" value="Chromosome"/>
</dbReference>
<dbReference type="PATRIC" id="fig|1333534.5.peg.710"/>
<keyword evidence="5" id="KW-0805">Transcription regulation</keyword>
<keyword evidence="3" id="KW-0808">Transferase</keyword>
<dbReference type="InterPro" id="IPR004839">
    <property type="entry name" value="Aminotransferase_I/II_large"/>
</dbReference>
<dbReference type="SUPFAM" id="SSF53383">
    <property type="entry name" value="PLP-dependent transferases"/>
    <property type="match status" value="1"/>
</dbReference>
<dbReference type="InterPro" id="IPR051446">
    <property type="entry name" value="HTH_trans_reg/aminotransferase"/>
</dbReference>
<sequence length="502" mass="55632">MFNDFKLAEGRPVYLQVKDYMKRLIVQGALQADRRLPATRELAGLLGVSRNTVISAYAELEEDGFAYTVQGKGSFAAAVSPVRAAGITEADDGRKLDWTEHVSEYARLAEELDLMKRGIRAAKGTISFTSIAPDEKLFDLDSVKRAFSDRMAVEGNVLLNYGYAKGYKPLIDYLMDYMARKGVDTQDKDMLITSGFTEGFDIVLSAIRKKSGTVLCENPTHNTAIKILKLHGFEIKGIAMEPDGISIGGLKQALAEGAYDLAYLVPSYHNPTGIVTSLQKRLELMTLMNRYRIPIIEDGFNEELRYSGSHVAPLAAMAGAGNGVIYIGSFSKVLFPGLRVGWVLADRRLIGILESIKRARNIHTSTLDQSLLYQYLHNGNLEKYLRRARAEYKRKYEWTLACCREMVPYSTLSGDGGLHLFMAFEQGFDTRELLAVCSEKGVIFTPGDNFYTDGTGGNTLRLGFSRVTDEDIRKGIAIIGEAARELMNGDGKNGGSWRPQNE</sequence>
<evidence type="ECO:0000256" key="5">
    <source>
        <dbReference type="ARBA" id="ARBA00023015"/>
    </source>
</evidence>
<evidence type="ECO:0000256" key="4">
    <source>
        <dbReference type="ARBA" id="ARBA00022898"/>
    </source>
</evidence>
<protein>
    <submittedName>
        <fullName evidence="9">GntR family transcriptional regulator</fullName>
    </submittedName>
</protein>
<evidence type="ECO:0000259" key="8">
    <source>
        <dbReference type="PROSITE" id="PS50949"/>
    </source>
</evidence>
<dbReference type="PRINTS" id="PR00035">
    <property type="entry name" value="HTHGNTR"/>
</dbReference>
<dbReference type="InterPro" id="IPR036388">
    <property type="entry name" value="WH-like_DNA-bd_sf"/>
</dbReference>
<evidence type="ECO:0000313" key="9">
    <source>
        <dbReference type="EMBL" id="AKG33728.1"/>
    </source>
</evidence>
<dbReference type="GO" id="GO:0003700">
    <property type="term" value="F:DNA-binding transcription factor activity"/>
    <property type="evidence" value="ECO:0007669"/>
    <property type="project" value="InterPro"/>
</dbReference>
<keyword evidence="3" id="KW-0032">Aminotransferase</keyword>
<reference evidence="9 10" key="2">
    <citation type="journal article" date="2016" name="Genome Announc.">
        <title>Genome Sequence of a Gram-Positive Diazotroph, Paenibacillus durus Type Strain ATCC 35681.</title>
        <authorList>
            <person name="Halim M.A."/>
            <person name="Rahman A.Y."/>
            <person name="Sim K.S."/>
            <person name="Yam H.C."/>
            <person name="Rahim A.A."/>
            <person name="Ghazali A.H."/>
            <person name="Najimudin N."/>
        </authorList>
    </citation>
    <scope>NUCLEOTIDE SEQUENCE [LARGE SCALE GENOMIC DNA]</scope>
    <source>
        <strain evidence="9 10">ATCC 35681</strain>
    </source>
</reference>
<dbReference type="RefSeq" id="WP_025697881.1">
    <property type="nucleotide sequence ID" value="NZ_ASQQ01000548.1"/>
</dbReference>
<feature type="domain" description="HTH gntR-type" evidence="8">
    <location>
        <begin position="11"/>
        <end position="79"/>
    </location>
</feature>
<dbReference type="InterPro" id="IPR015421">
    <property type="entry name" value="PyrdxlP-dep_Trfase_major"/>
</dbReference>
<dbReference type="Gene3D" id="3.90.1150.10">
    <property type="entry name" value="Aspartate Aminotransferase, domain 1"/>
    <property type="match status" value="1"/>
</dbReference>
<keyword evidence="4" id="KW-0663">Pyridoxal phosphate</keyword>
<dbReference type="InterPro" id="IPR036390">
    <property type="entry name" value="WH_DNA-bd_sf"/>
</dbReference>